<dbReference type="AlphaFoldDB" id="A0A819HBL0"/>
<dbReference type="EMBL" id="CAJOBD010002654">
    <property type="protein sequence ID" value="CAF3898153.1"/>
    <property type="molecule type" value="Genomic_DNA"/>
</dbReference>
<sequence>MLDVDDADDNESQEEVNNNSYYEQQGWALFESKAAIRYSPEQIKFLTEKYNEGETSGHKWNPSAEMETKEKNGTFVFQPDQFLTTTQIRSFFSRLTAARREQANRNETQMIPVNQDDDEDIIAEQENEFDSNMRDFNEDSLRSQALQTLQALQAAQST</sequence>
<proteinExistence type="predicted"/>
<protein>
    <submittedName>
        <fullName evidence="2">Uncharacterized protein</fullName>
    </submittedName>
</protein>
<reference evidence="2" key="1">
    <citation type="submission" date="2021-02" db="EMBL/GenBank/DDBJ databases">
        <authorList>
            <person name="Nowell W R."/>
        </authorList>
    </citation>
    <scope>NUCLEOTIDE SEQUENCE</scope>
</reference>
<evidence type="ECO:0000313" key="2">
    <source>
        <dbReference type="EMBL" id="CAF3898153.1"/>
    </source>
</evidence>
<feature type="compositionally biased region" description="Acidic residues" evidence="1">
    <location>
        <begin position="1"/>
        <end position="14"/>
    </location>
</feature>
<comment type="caution">
    <text evidence="2">The sequence shown here is derived from an EMBL/GenBank/DDBJ whole genome shotgun (WGS) entry which is preliminary data.</text>
</comment>
<dbReference type="Proteomes" id="UP000663836">
    <property type="component" value="Unassembled WGS sequence"/>
</dbReference>
<accession>A0A819HBL0</accession>
<gene>
    <name evidence="2" type="ORF">JBS370_LOCUS20729</name>
</gene>
<feature type="region of interest" description="Disordered" evidence="1">
    <location>
        <begin position="1"/>
        <end position="21"/>
    </location>
</feature>
<organism evidence="2 3">
    <name type="scientific">Rotaria sordida</name>
    <dbReference type="NCBI Taxonomy" id="392033"/>
    <lineage>
        <taxon>Eukaryota</taxon>
        <taxon>Metazoa</taxon>
        <taxon>Spiralia</taxon>
        <taxon>Gnathifera</taxon>
        <taxon>Rotifera</taxon>
        <taxon>Eurotatoria</taxon>
        <taxon>Bdelloidea</taxon>
        <taxon>Philodinida</taxon>
        <taxon>Philodinidae</taxon>
        <taxon>Rotaria</taxon>
    </lineage>
</organism>
<evidence type="ECO:0000256" key="1">
    <source>
        <dbReference type="SAM" id="MobiDB-lite"/>
    </source>
</evidence>
<name>A0A819HBL0_9BILA</name>
<evidence type="ECO:0000313" key="3">
    <source>
        <dbReference type="Proteomes" id="UP000663836"/>
    </source>
</evidence>